<reference evidence="1" key="2">
    <citation type="submission" date="2025-09" db="UniProtKB">
        <authorList>
            <consortium name="Ensembl"/>
        </authorList>
    </citation>
    <scope>IDENTIFICATION</scope>
</reference>
<dbReference type="PANTHER" id="PTHR31025">
    <property type="entry name" value="SI:CH211-196P9.1-RELATED"/>
    <property type="match status" value="1"/>
</dbReference>
<dbReference type="PANTHER" id="PTHR31025:SF25">
    <property type="entry name" value="ZINC FINGER (C2H2)-60"/>
    <property type="match status" value="1"/>
</dbReference>
<accession>A0A3Q2ZKK5</accession>
<dbReference type="GeneTree" id="ENSGT00950000182912"/>
<name>A0A3Q2ZKK5_KRYMA</name>
<dbReference type="Ensembl" id="ENSKMAT00000004238.1">
    <property type="protein sequence ID" value="ENSKMAP00000004156.1"/>
    <property type="gene ID" value="ENSKMAG00000003145.1"/>
</dbReference>
<dbReference type="AlphaFoldDB" id="A0A3Q2ZKK5"/>
<sequence length="315" mass="35436">ELCLSLHFSLPFTSSGDSVEWPDPFPIPQFSHDVELQLKEANCRYAKDGSLTISAYPERQHYENGAKALVEKHPCLREPGSEKGWYSWFHSLKFKLGNYQQKLSAAGCPEVVVNKRKAGGSKGKCVKKSKKGEVNYCPDPPEGSENMEKRKIMESAIGSDEEIVGDQPHTTKLISRWPVLFHEKQVITQLGINSTERFSPVMLRLWTKQSLKDILDCLVKDVSGTAHVDTLDDALKGIQLGLLIACEGGERSAIPHEVFDVAVVVEETIVLHNIKDVAQCFAMLMGVIYCVNLKYPDDMTYSFKFLQNKILRYKL</sequence>
<protein>
    <submittedName>
        <fullName evidence="1">Uncharacterized protein</fullName>
    </submittedName>
</protein>
<evidence type="ECO:0000313" key="1">
    <source>
        <dbReference type="Ensembl" id="ENSKMAP00000004156.1"/>
    </source>
</evidence>
<dbReference type="Proteomes" id="UP000264800">
    <property type="component" value="Unplaced"/>
</dbReference>
<evidence type="ECO:0000313" key="2">
    <source>
        <dbReference type="Proteomes" id="UP000264800"/>
    </source>
</evidence>
<dbReference type="OMA" id="VAQCFAM"/>
<reference evidence="1" key="1">
    <citation type="submission" date="2025-08" db="UniProtKB">
        <authorList>
            <consortium name="Ensembl"/>
        </authorList>
    </citation>
    <scope>IDENTIFICATION</scope>
</reference>
<keyword evidence="2" id="KW-1185">Reference proteome</keyword>
<proteinExistence type="predicted"/>
<organism evidence="1 2">
    <name type="scientific">Kryptolebias marmoratus</name>
    <name type="common">Mangrove killifish</name>
    <name type="synonym">Rivulus marmoratus</name>
    <dbReference type="NCBI Taxonomy" id="37003"/>
    <lineage>
        <taxon>Eukaryota</taxon>
        <taxon>Metazoa</taxon>
        <taxon>Chordata</taxon>
        <taxon>Craniata</taxon>
        <taxon>Vertebrata</taxon>
        <taxon>Euteleostomi</taxon>
        <taxon>Actinopterygii</taxon>
        <taxon>Neopterygii</taxon>
        <taxon>Teleostei</taxon>
        <taxon>Neoteleostei</taxon>
        <taxon>Acanthomorphata</taxon>
        <taxon>Ovalentaria</taxon>
        <taxon>Atherinomorphae</taxon>
        <taxon>Cyprinodontiformes</taxon>
        <taxon>Rivulidae</taxon>
        <taxon>Kryptolebias</taxon>
    </lineage>
</organism>